<evidence type="ECO:0000313" key="1">
    <source>
        <dbReference type="Proteomes" id="UP000695000"/>
    </source>
</evidence>
<organism evidence="1 2">
    <name type="scientific">Nicrophorus vespilloides</name>
    <name type="common">Boreal carrion beetle</name>
    <dbReference type="NCBI Taxonomy" id="110193"/>
    <lineage>
        <taxon>Eukaryota</taxon>
        <taxon>Metazoa</taxon>
        <taxon>Ecdysozoa</taxon>
        <taxon>Arthropoda</taxon>
        <taxon>Hexapoda</taxon>
        <taxon>Insecta</taxon>
        <taxon>Pterygota</taxon>
        <taxon>Neoptera</taxon>
        <taxon>Endopterygota</taxon>
        <taxon>Coleoptera</taxon>
        <taxon>Polyphaga</taxon>
        <taxon>Staphyliniformia</taxon>
        <taxon>Silphidae</taxon>
        <taxon>Nicrophorinae</taxon>
        <taxon>Nicrophorus</taxon>
    </lineage>
</organism>
<protein>
    <submittedName>
        <fullName evidence="2">Kielin/chordin-like protein</fullName>
    </submittedName>
</protein>
<dbReference type="SUPFAM" id="SSF57603">
    <property type="entry name" value="FnI-like domain"/>
    <property type="match status" value="1"/>
</dbReference>
<sequence length="243" mass="27995">MLIYDEIGCTPIKGFRNCITSYKCSNYRLPKQGCLFEKHVYKDGEPIKGTNPCNTCSCYDKGINGSKIECFPLIIDRGPSIPFPNDCYDRYDLNKCFSKIMCPPYKNLAVCVVNYKGYIEGEKFQAPDPCLDCVCQKGYNEKFVEPFCRKKRCDVEIKYSNQIVDNCAPIYNKNEPQCCPYDFICPQNTKIEHVFNYNSTSNVEKCKFGSQTYNQYDSLDLVNPYNVTFKCRCSIPPLLTCLR</sequence>
<name>A0ABM1MEU4_NICVS</name>
<dbReference type="RefSeq" id="XP_017773094.1">
    <property type="nucleotide sequence ID" value="XM_017917605.1"/>
</dbReference>
<accession>A0ABM1MEU4</accession>
<proteinExistence type="predicted"/>
<reference evidence="2" key="1">
    <citation type="submission" date="2025-08" db="UniProtKB">
        <authorList>
            <consortium name="RefSeq"/>
        </authorList>
    </citation>
    <scope>IDENTIFICATION</scope>
    <source>
        <tissue evidence="2">Whole Larva</tissue>
    </source>
</reference>
<keyword evidence="1" id="KW-1185">Reference proteome</keyword>
<dbReference type="Proteomes" id="UP000695000">
    <property type="component" value="Unplaced"/>
</dbReference>
<dbReference type="GeneID" id="108560160"/>
<evidence type="ECO:0000313" key="2">
    <source>
        <dbReference type="RefSeq" id="XP_017773094.1"/>
    </source>
</evidence>
<gene>
    <name evidence="2" type="primary">LOC108560160</name>
</gene>